<dbReference type="EMBL" id="AZFI01000044">
    <property type="protein sequence ID" value="KRM28724.1"/>
    <property type="molecule type" value="Genomic_DNA"/>
</dbReference>
<dbReference type="NCBIfam" id="TIGR01725">
    <property type="entry name" value="phge_HK97_gp10"/>
    <property type="match status" value="1"/>
</dbReference>
<comment type="caution">
    <text evidence="1">The sequence shown here is derived from an EMBL/GenBank/DDBJ whole genome shotgun (WGS) entry which is preliminary data.</text>
</comment>
<keyword evidence="2" id="KW-1185">Reference proteome</keyword>
<evidence type="ECO:0000313" key="1">
    <source>
        <dbReference type="EMBL" id="KRM28724.1"/>
    </source>
</evidence>
<accession>A0ABR5PKR9</accession>
<proteinExistence type="predicted"/>
<name>A0ABR5PKR9_9LACO</name>
<sequence>MSKVKARNETFKAIERTTKKAQANSKSIAPVDTGYMKAHINQLSTKRHGDVITGSYESEAYYGGYVEYGTYKMAAQPYIRPGTKAAEPFFYQELRRLLSV</sequence>
<organism evidence="1 2">
    <name type="scientific">Ligilactobacillus acidipiscis DSM 15836</name>
    <dbReference type="NCBI Taxonomy" id="1423716"/>
    <lineage>
        <taxon>Bacteria</taxon>
        <taxon>Bacillati</taxon>
        <taxon>Bacillota</taxon>
        <taxon>Bacilli</taxon>
        <taxon>Lactobacillales</taxon>
        <taxon>Lactobacillaceae</taxon>
        <taxon>Ligilactobacillus</taxon>
    </lineage>
</organism>
<dbReference type="Proteomes" id="UP000051217">
    <property type="component" value="Unassembled WGS sequence"/>
</dbReference>
<reference evidence="1 2" key="1">
    <citation type="journal article" date="2015" name="Genome Announc.">
        <title>Expanding the biotechnology potential of lactobacilli through comparative genomics of 213 strains and associated genera.</title>
        <authorList>
            <person name="Sun Z."/>
            <person name="Harris H.M."/>
            <person name="McCann A."/>
            <person name="Guo C."/>
            <person name="Argimon S."/>
            <person name="Zhang W."/>
            <person name="Yang X."/>
            <person name="Jeffery I.B."/>
            <person name="Cooney J.C."/>
            <person name="Kagawa T.F."/>
            <person name="Liu W."/>
            <person name="Song Y."/>
            <person name="Salvetti E."/>
            <person name="Wrobel A."/>
            <person name="Rasinkangas P."/>
            <person name="Parkhill J."/>
            <person name="Rea M.C."/>
            <person name="O'Sullivan O."/>
            <person name="Ritari J."/>
            <person name="Douillard F.P."/>
            <person name="Paul Ross R."/>
            <person name="Yang R."/>
            <person name="Briner A.E."/>
            <person name="Felis G.E."/>
            <person name="de Vos W.M."/>
            <person name="Barrangou R."/>
            <person name="Klaenhammer T.R."/>
            <person name="Caufield P.W."/>
            <person name="Cui Y."/>
            <person name="Zhang H."/>
            <person name="O'Toole P.W."/>
        </authorList>
    </citation>
    <scope>NUCLEOTIDE SEQUENCE [LARGE SCALE GENOMIC DNA]</scope>
    <source>
        <strain evidence="1 2">DSM 15836</strain>
    </source>
</reference>
<protein>
    <recommendedName>
        <fullName evidence="3">Phage protein, HK97 gp10 family</fullName>
    </recommendedName>
</protein>
<evidence type="ECO:0000313" key="2">
    <source>
        <dbReference type="Proteomes" id="UP000051217"/>
    </source>
</evidence>
<dbReference type="InterPro" id="IPR010064">
    <property type="entry name" value="HK97-gp10_tail"/>
</dbReference>
<evidence type="ECO:0008006" key="3">
    <source>
        <dbReference type="Google" id="ProtNLM"/>
    </source>
</evidence>
<gene>
    <name evidence="1" type="ORF">FC65_GL001626</name>
</gene>